<reference evidence="2" key="1">
    <citation type="submission" date="2013-08" db="EMBL/GenBank/DDBJ databases">
        <authorList>
            <person name="Mendez C."/>
            <person name="Richter M."/>
            <person name="Ferrer M."/>
            <person name="Sanchez J."/>
        </authorList>
    </citation>
    <scope>NUCLEOTIDE SEQUENCE</scope>
</reference>
<name>T1BHK8_9ZZZZ</name>
<dbReference type="FunFam" id="3.40.50.720:FF:000038">
    <property type="entry name" value="D-3-phosphoglycerate dehydrogenase"/>
    <property type="match status" value="1"/>
</dbReference>
<feature type="non-terminal residue" evidence="2">
    <location>
        <position position="1"/>
    </location>
</feature>
<dbReference type="InterPro" id="IPR006139">
    <property type="entry name" value="D-isomer_2_OHA_DH_cat_dom"/>
</dbReference>
<feature type="non-terminal residue" evidence="2">
    <location>
        <position position="151"/>
    </location>
</feature>
<feature type="domain" description="D-isomer specific 2-hydroxyacid dehydrogenase catalytic" evidence="1">
    <location>
        <begin position="5"/>
        <end position="112"/>
    </location>
</feature>
<reference evidence="2" key="2">
    <citation type="journal article" date="2014" name="ISME J.">
        <title>Microbial stratification in low pH oxic and suboxic macroscopic growths along an acid mine drainage.</title>
        <authorList>
            <person name="Mendez-Garcia C."/>
            <person name="Mesa V."/>
            <person name="Sprenger R.R."/>
            <person name="Richter M."/>
            <person name="Diez M.S."/>
            <person name="Solano J."/>
            <person name="Bargiela R."/>
            <person name="Golyshina O.V."/>
            <person name="Manteca A."/>
            <person name="Ramos J.L."/>
            <person name="Gallego J.R."/>
            <person name="Llorente I."/>
            <person name="Martins Dos Santos V.A."/>
            <person name="Jensen O.N."/>
            <person name="Pelaez A.I."/>
            <person name="Sanchez J."/>
            <person name="Ferrer M."/>
        </authorList>
    </citation>
    <scope>NUCLEOTIDE SEQUENCE</scope>
</reference>
<comment type="caution">
    <text evidence="2">The sequence shown here is derived from an EMBL/GenBank/DDBJ whole genome shotgun (WGS) entry which is preliminary data.</text>
</comment>
<dbReference type="EMBL" id="AUZY01003458">
    <property type="protein sequence ID" value="EQD69137.1"/>
    <property type="molecule type" value="Genomic_DNA"/>
</dbReference>
<gene>
    <name evidence="2" type="ORF">B1B_05454</name>
</gene>
<dbReference type="Pfam" id="PF00389">
    <property type="entry name" value="2-Hacid_dh"/>
    <property type="match status" value="1"/>
</dbReference>
<proteinExistence type="predicted"/>
<accession>T1BHK8</accession>
<evidence type="ECO:0000259" key="1">
    <source>
        <dbReference type="Pfam" id="PF00389"/>
    </source>
</evidence>
<organism evidence="2">
    <name type="scientific">mine drainage metagenome</name>
    <dbReference type="NCBI Taxonomy" id="410659"/>
    <lineage>
        <taxon>unclassified sequences</taxon>
        <taxon>metagenomes</taxon>
        <taxon>ecological metagenomes</taxon>
    </lineage>
</organism>
<dbReference type="PANTHER" id="PTHR42938">
    <property type="entry name" value="FORMATE DEHYDROGENASE 1"/>
    <property type="match status" value="1"/>
</dbReference>
<dbReference type="SUPFAM" id="SSF52283">
    <property type="entry name" value="Formate/glycerate dehydrogenase catalytic domain-like"/>
    <property type="match status" value="1"/>
</dbReference>
<sequence>AVSRVLVTEEIAESGLDQLREAGHDVDVRLGLSPEELLSAVRGAHALIIRSATQVDAATLEAGTSLVVVGRAGIGLDNVDVSRATELGVMVVNAPQSNIVSAAEHTVALLLAQARNIPQANAALRAGKWERSKWGGVEIYAKTLGIIGLGK</sequence>
<dbReference type="Gene3D" id="3.40.50.720">
    <property type="entry name" value="NAD(P)-binding Rossmann-like Domain"/>
    <property type="match status" value="2"/>
</dbReference>
<evidence type="ECO:0000313" key="2">
    <source>
        <dbReference type="EMBL" id="EQD69137.1"/>
    </source>
</evidence>
<protein>
    <submittedName>
        <fullName evidence="2">D-3-phosphoglycerate dehydrogenase</fullName>
    </submittedName>
</protein>
<dbReference type="AlphaFoldDB" id="T1BHK8"/>
<dbReference type="GO" id="GO:0016616">
    <property type="term" value="F:oxidoreductase activity, acting on the CH-OH group of donors, NAD or NADP as acceptor"/>
    <property type="evidence" value="ECO:0007669"/>
    <property type="project" value="InterPro"/>
</dbReference>
<dbReference type="GO" id="GO:0051287">
    <property type="term" value="F:NAD binding"/>
    <property type="evidence" value="ECO:0007669"/>
    <property type="project" value="InterPro"/>
</dbReference>
<dbReference type="PANTHER" id="PTHR42938:SF47">
    <property type="entry name" value="HYDROXYPYRUVATE REDUCTASE"/>
    <property type="match status" value="1"/>
</dbReference>